<sequence length="92" mass="9635">MDLVKTGLGGNTNPYRIADLPACMKGERYEFVNEYGTAVRKLLVAGVPARLPRGLSRTGRCGVRATPGERDVGALRFAGTGEVGVGFGDGHG</sequence>
<organism evidence="1 2">
    <name type="scientific">Amycolatopsis rubida</name>
    <dbReference type="NCBI Taxonomy" id="112413"/>
    <lineage>
        <taxon>Bacteria</taxon>
        <taxon>Bacillati</taxon>
        <taxon>Actinomycetota</taxon>
        <taxon>Actinomycetes</taxon>
        <taxon>Pseudonocardiales</taxon>
        <taxon>Pseudonocardiaceae</taxon>
        <taxon>Amycolatopsis</taxon>
    </lineage>
</organism>
<proteinExistence type="predicted"/>
<evidence type="ECO:0000313" key="1">
    <source>
        <dbReference type="EMBL" id="NEC58785.1"/>
    </source>
</evidence>
<dbReference type="Proteomes" id="UP000470404">
    <property type="component" value="Unassembled WGS sequence"/>
</dbReference>
<accession>A0ABX0BTB5</accession>
<name>A0ABX0BTB5_9PSEU</name>
<protein>
    <submittedName>
        <fullName evidence="1">Uncharacterized protein</fullName>
    </submittedName>
</protein>
<comment type="caution">
    <text evidence="1">The sequence shown here is derived from an EMBL/GenBank/DDBJ whole genome shotgun (WGS) entry which is preliminary data.</text>
</comment>
<evidence type="ECO:0000313" key="2">
    <source>
        <dbReference type="Proteomes" id="UP000470404"/>
    </source>
</evidence>
<gene>
    <name evidence="1" type="ORF">G3I59_25085</name>
</gene>
<reference evidence="1 2" key="1">
    <citation type="submission" date="2020-01" db="EMBL/GenBank/DDBJ databases">
        <title>Insect and environment-associated Actinomycetes.</title>
        <authorList>
            <person name="Currrie C."/>
            <person name="Chevrette M."/>
            <person name="Carlson C."/>
            <person name="Stubbendieck R."/>
            <person name="Wendt-Pienkowski E."/>
        </authorList>
    </citation>
    <scope>NUCLEOTIDE SEQUENCE [LARGE SCALE GENOMIC DNA]</scope>
    <source>
        <strain evidence="1 2">SID8386</strain>
    </source>
</reference>
<dbReference type="EMBL" id="JAAGNC010000126">
    <property type="protein sequence ID" value="NEC58785.1"/>
    <property type="molecule type" value="Genomic_DNA"/>
</dbReference>
<dbReference type="RefSeq" id="WP_067588567.1">
    <property type="nucleotide sequence ID" value="NZ_JAAGNC010000126.1"/>
</dbReference>
<keyword evidence="2" id="KW-1185">Reference proteome</keyword>